<accession>A0A1G7KZX3</accession>
<feature type="active site" evidence="10">
    <location>
        <position position="327"/>
    </location>
</feature>
<dbReference type="PRINTS" id="PR00730">
    <property type="entry name" value="THERMOLYSIN"/>
</dbReference>
<dbReference type="Gene3D" id="1.10.390.10">
    <property type="entry name" value="Neutral Protease Domain 2"/>
    <property type="match status" value="1"/>
</dbReference>
<dbReference type="SUPFAM" id="SSF141072">
    <property type="entry name" value="CalX-like"/>
    <property type="match status" value="1"/>
</dbReference>
<keyword evidence="4 11" id="KW-0732">Signal</keyword>
<dbReference type="InterPro" id="IPR001570">
    <property type="entry name" value="Peptidase_M4_C_domain"/>
</dbReference>
<evidence type="ECO:0000313" key="18">
    <source>
        <dbReference type="Proteomes" id="UP000198748"/>
    </source>
</evidence>
<dbReference type="Pfam" id="PF18962">
    <property type="entry name" value="Por_Secre_tail"/>
    <property type="match status" value="1"/>
</dbReference>
<keyword evidence="5" id="KW-0677">Repeat</keyword>
<feature type="domain" description="FTP" evidence="15">
    <location>
        <begin position="88"/>
        <end position="138"/>
    </location>
</feature>
<feature type="active site" description="Proton donor" evidence="10">
    <location>
        <position position="429"/>
    </location>
</feature>
<evidence type="ECO:0000256" key="6">
    <source>
        <dbReference type="ARBA" id="ARBA00022801"/>
    </source>
</evidence>
<dbReference type="OrthoDB" id="291295at2"/>
<dbReference type="Gene3D" id="2.60.40.2030">
    <property type="match status" value="1"/>
</dbReference>
<dbReference type="GO" id="GO:0007154">
    <property type="term" value="P:cell communication"/>
    <property type="evidence" value="ECO:0007669"/>
    <property type="project" value="InterPro"/>
</dbReference>
<dbReference type="Pfam" id="PF02868">
    <property type="entry name" value="Peptidase_M4_C"/>
    <property type="match status" value="1"/>
</dbReference>
<feature type="domain" description="Peptidase M4 C-terminal" evidence="13">
    <location>
        <begin position="337"/>
        <end position="494"/>
    </location>
</feature>
<organism evidence="17 18">
    <name type="scientific">Dyadobacter soli</name>
    <dbReference type="NCBI Taxonomy" id="659014"/>
    <lineage>
        <taxon>Bacteria</taxon>
        <taxon>Pseudomonadati</taxon>
        <taxon>Bacteroidota</taxon>
        <taxon>Cytophagia</taxon>
        <taxon>Cytophagales</taxon>
        <taxon>Spirosomataceae</taxon>
        <taxon>Dyadobacter</taxon>
    </lineage>
</organism>
<dbReference type="Pfam" id="PF07504">
    <property type="entry name" value="FTP"/>
    <property type="match status" value="1"/>
</dbReference>
<evidence type="ECO:0000256" key="11">
    <source>
        <dbReference type="SAM" id="SignalP"/>
    </source>
</evidence>
<evidence type="ECO:0000256" key="5">
    <source>
        <dbReference type="ARBA" id="ARBA00022737"/>
    </source>
</evidence>
<feature type="chain" id="PRO_5011472145" evidence="11">
    <location>
        <begin position="21"/>
        <end position="1402"/>
    </location>
</feature>
<evidence type="ECO:0000256" key="7">
    <source>
        <dbReference type="ARBA" id="ARBA00022833"/>
    </source>
</evidence>
<evidence type="ECO:0000259" key="16">
    <source>
        <dbReference type="Pfam" id="PF18962"/>
    </source>
</evidence>
<evidence type="ECO:0000256" key="9">
    <source>
        <dbReference type="ARBA" id="ARBA00023049"/>
    </source>
</evidence>
<dbReference type="Pfam" id="PF01447">
    <property type="entry name" value="Peptidase_M4"/>
    <property type="match status" value="1"/>
</dbReference>
<dbReference type="Gene3D" id="2.60.120.260">
    <property type="entry name" value="Galactose-binding domain-like"/>
    <property type="match status" value="1"/>
</dbReference>
<dbReference type="RefSeq" id="WP_090153091.1">
    <property type="nucleotide sequence ID" value="NZ_FNAN01000010.1"/>
</dbReference>
<evidence type="ECO:0000259" key="15">
    <source>
        <dbReference type="Pfam" id="PF07504"/>
    </source>
</evidence>
<dbReference type="GO" id="GO:0046872">
    <property type="term" value="F:metal ion binding"/>
    <property type="evidence" value="ECO:0007669"/>
    <property type="project" value="UniProtKB-KW"/>
</dbReference>
<keyword evidence="6" id="KW-0378">Hydrolase</keyword>
<keyword evidence="18" id="KW-1185">Reference proteome</keyword>
<evidence type="ECO:0000259" key="13">
    <source>
        <dbReference type="Pfam" id="PF02868"/>
    </source>
</evidence>
<dbReference type="Proteomes" id="UP000198748">
    <property type="component" value="Unassembled WGS sequence"/>
</dbReference>
<evidence type="ECO:0000256" key="10">
    <source>
        <dbReference type="PIRSR" id="PIRSR623612-1"/>
    </source>
</evidence>
<dbReference type="PANTHER" id="PTHR33794:SF1">
    <property type="entry name" value="BACILLOLYSIN"/>
    <property type="match status" value="1"/>
</dbReference>
<sequence>MKQNLLLIFLMLLYAPLAFSQGPAKGAIEAFAARTGALPTIDRATNSLGFLRFPSERAFLVSGGDAVQKSMNFVDENKVLFGLRDNEDEFRLRKQESDIYGLENITLEQTYKGVPVYDGLMKFHYDGRQGLTSLNGNYISDIKVNVSPTLAQHEAEERAIRQVKAQYQEAAESVEASKSFLCIFQKGLVQGFNGVKLLVYQVEVRNNEGIREFVFVDAHNGQVVEQFTGTHHLTRRLYQNSLANLVWSEGNAFPGTLDKWQQSEVQTSGFIYNLMKNNFGRTSYNGADAPMITINNKTGIQCPNAQWDGVSANYCTGIATDDVVAHEWAHAYTEYTSQLVYGWQPGALNEAYSDIWGETVDMLNGYMDEGESNAARTGCGSSQRWIVGEKIEVSGDLKRDMWNPTCFGQPGKLSDPQYWCASTDYGGVHINSGVVNHAYALLVDGGTYNGQTITGIGLTKAAHIFWRAQSVFMTATTDFSAQADILEASAAGLLGVNLMPLSTAPTLPAGTPVAITNNDLLQLAKVIAAVELRENNSCQFYTVLEPAPALCEGANQGLAIFYENFETGLGGFTTSQVPGDATDWFNRSWIQANAPAGRPGKVAYGIDYTGGNCTDNMQYGVIRMESPAIAIPAGTAGNLNMAFDHYVAMEDTWDGGNIKYRINGGAWTLLPASAFTVNPYNNFLNSSMAGNLNPLASEPVFTGVDQGVVLGSWGQSQVDLSSIGLVPGNTIQFRFEVGTDGCRGWDGWYIDDFRVYSCAVTPAVHFTATSAVVNEAQATTAGAGCLDYIDKTVTVQIDKAPTQPVTVTFKTPTGTAKQGADYTISPASVTLSSGALTQNVTIRVFNDAYMEDEETIDLSYDIDAHGGNGFAASGFQNFRFTILDNDLTPGNYADTLLNSNFNNTAPGWSVVNGGNSSLSWGIIQFTNAGLDAAKSPFFFVNSNIQNGNLHFFDEYLESPPINSSGKKNLVLTFSQDWRPYFNADNDQGNVEVWDGANWQTLLTQNQTTGRKGNILTYTPDIVNLPIPDAYANPNMKIRFHYIGHWEYWWAIDDVKVTATNSTQVISAVNTGNAAQEYLGPNETAVFYDPSTGNLMAKIKNLSAHDYGCTTVEVDRSGANGTPWLSSYQVTNKTFKVTPTNNNPAGQYEITLYYKGSELNTFLPANIQSMGKTTGTIAAATSANTTLAAATSTPAFGADYAFTAIFSTGFSGFGLTNAPPGAALPVTLVHFEGKNTHEGNVLQWTTSAESNSDYFAIEESTNGKNFTESGRVKAAGNTSVLNHYDFTDADFNKGITYYRLKQVDFDGTFAYSSIVAIDAPSAGNIRFYPNPVQSALYIELPNLPSGWVNARVIDAAGREVFVKEKAAVQNGKLNIQLGKLPAGIYQVLIVHDKVSYRLSVFKP</sequence>
<dbReference type="Gene3D" id="3.10.170.10">
    <property type="match status" value="1"/>
</dbReference>
<protein>
    <submittedName>
        <fullName evidence="17">Por secretion system C-terminal sorting domain-containing protein</fullName>
    </submittedName>
</protein>
<dbReference type="NCBIfam" id="TIGR04183">
    <property type="entry name" value="Por_Secre_tail"/>
    <property type="match status" value="1"/>
</dbReference>
<evidence type="ECO:0000313" key="17">
    <source>
        <dbReference type="EMBL" id="SDF42691.1"/>
    </source>
</evidence>
<dbReference type="GO" id="GO:0016020">
    <property type="term" value="C:membrane"/>
    <property type="evidence" value="ECO:0007669"/>
    <property type="project" value="InterPro"/>
</dbReference>
<dbReference type="InterPro" id="IPR050728">
    <property type="entry name" value="Zinc_Metalloprotease_M4"/>
</dbReference>
<dbReference type="InterPro" id="IPR013856">
    <property type="entry name" value="Peptidase_M4_domain"/>
</dbReference>
<evidence type="ECO:0000256" key="1">
    <source>
        <dbReference type="ARBA" id="ARBA00009388"/>
    </source>
</evidence>
<evidence type="ECO:0000256" key="4">
    <source>
        <dbReference type="ARBA" id="ARBA00022729"/>
    </source>
</evidence>
<feature type="signal peptide" evidence="11">
    <location>
        <begin position="1"/>
        <end position="20"/>
    </location>
</feature>
<dbReference type="GO" id="GO:0004222">
    <property type="term" value="F:metalloendopeptidase activity"/>
    <property type="evidence" value="ECO:0007669"/>
    <property type="project" value="InterPro"/>
</dbReference>
<evidence type="ECO:0000256" key="8">
    <source>
        <dbReference type="ARBA" id="ARBA00022837"/>
    </source>
</evidence>
<reference evidence="18" key="1">
    <citation type="submission" date="2016-10" db="EMBL/GenBank/DDBJ databases">
        <authorList>
            <person name="Varghese N."/>
            <person name="Submissions S."/>
        </authorList>
    </citation>
    <scope>NUCLEOTIDE SEQUENCE [LARGE SCALE GENOMIC DNA]</scope>
    <source>
        <strain evidence="18">DSM 25329</strain>
    </source>
</reference>
<proteinExistence type="inferred from homology"/>
<dbReference type="InterPro" id="IPR038081">
    <property type="entry name" value="CalX-like_sf"/>
</dbReference>
<dbReference type="InterPro" id="IPR026444">
    <property type="entry name" value="Secre_tail"/>
</dbReference>
<feature type="domain" description="Secretion system C-terminal sorting" evidence="16">
    <location>
        <begin position="1327"/>
        <end position="1392"/>
    </location>
</feature>
<dbReference type="STRING" id="659014.SAMN04487996_110271"/>
<feature type="domain" description="Peptidase M4" evidence="12">
    <location>
        <begin position="240"/>
        <end position="334"/>
    </location>
</feature>
<dbReference type="GO" id="GO:0006508">
    <property type="term" value="P:proteolysis"/>
    <property type="evidence" value="ECO:0007669"/>
    <property type="project" value="UniProtKB-KW"/>
</dbReference>
<keyword evidence="3" id="KW-0479">Metal-binding</keyword>
<dbReference type="InterPro" id="IPR027268">
    <property type="entry name" value="Peptidase_M4/M1_CTD_sf"/>
</dbReference>
<evidence type="ECO:0000256" key="3">
    <source>
        <dbReference type="ARBA" id="ARBA00022723"/>
    </source>
</evidence>
<keyword evidence="2" id="KW-0645">Protease</keyword>
<dbReference type="InterPro" id="IPR011096">
    <property type="entry name" value="FTP_domain"/>
</dbReference>
<dbReference type="InterPro" id="IPR023612">
    <property type="entry name" value="Peptidase_M4"/>
</dbReference>
<dbReference type="InterPro" id="IPR003644">
    <property type="entry name" value="Calx_beta"/>
</dbReference>
<feature type="domain" description="Calx-beta" evidence="14">
    <location>
        <begin position="793"/>
        <end position="863"/>
    </location>
</feature>
<comment type="similarity">
    <text evidence="1">Belongs to the peptidase M4 family.</text>
</comment>
<dbReference type="Pfam" id="PF03160">
    <property type="entry name" value="Calx-beta"/>
    <property type="match status" value="1"/>
</dbReference>
<dbReference type="EMBL" id="FNAN01000010">
    <property type="protein sequence ID" value="SDF42691.1"/>
    <property type="molecule type" value="Genomic_DNA"/>
</dbReference>
<keyword evidence="8" id="KW-0106">Calcium</keyword>
<evidence type="ECO:0000259" key="14">
    <source>
        <dbReference type="Pfam" id="PF03160"/>
    </source>
</evidence>
<evidence type="ECO:0000256" key="2">
    <source>
        <dbReference type="ARBA" id="ARBA00022670"/>
    </source>
</evidence>
<dbReference type="Gene3D" id="3.10.450.490">
    <property type="match status" value="1"/>
</dbReference>
<dbReference type="SUPFAM" id="SSF55486">
    <property type="entry name" value="Metalloproteases ('zincins'), catalytic domain"/>
    <property type="match status" value="1"/>
</dbReference>
<dbReference type="PANTHER" id="PTHR33794">
    <property type="entry name" value="BACILLOLYSIN"/>
    <property type="match status" value="1"/>
</dbReference>
<evidence type="ECO:0000259" key="12">
    <source>
        <dbReference type="Pfam" id="PF01447"/>
    </source>
</evidence>
<keyword evidence="7" id="KW-0862">Zinc</keyword>
<keyword evidence="9" id="KW-0482">Metalloprotease</keyword>
<name>A0A1G7KZX3_9BACT</name>
<gene>
    <name evidence="17" type="ORF">SAMN04487996_110271</name>
</gene>